<gene>
    <name evidence="1" type="ORF">ACFFHW_01555</name>
</gene>
<evidence type="ECO:0000313" key="2">
    <source>
        <dbReference type="Proteomes" id="UP001589814"/>
    </source>
</evidence>
<reference evidence="1 2" key="1">
    <citation type="submission" date="2024-09" db="EMBL/GenBank/DDBJ databases">
        <authorList>
            <person name="Sun Q."/>
            <person name="Mori K."/>
        </authorList>
    </citation>
    <scope>NUCLEOTIDE SEQUENCE [LARGE SCALE GENOMIC DNA]</scope>
    <source>
        <strain evidence="1 2">CCM 7415</strain>
    </source>
</reference>
<organism evidence="1 2">
    <name type="scientific">Kushneria aurantia</name>
    <dbReference type="NCBI Taxonomy" id="504092"/>
    <lineage>
        <taxon>Bacteria</taxon>
        <taxon>Pseudomonadati</taxon>
        <taxon>Pseudomonadota</taxon>
        <taxon>Gammaproteobacteria</taxon>
        <taxon>Oceanospirillales</taxon>
        <taxon>Halomonadaceae</taxon>
        <taxon>Kushneria</taxon>
    </lineage>
</organism>
<dbReference type="InterPro" id="IPR029069">
    <property type="entry name" value="HotDog_dom_sf"/>
</dbReference>
<name>A0ABV6FZ70_9GAMM</name>
<dbReference type="RefSeq" id="WP_019951248.1">
    <property type="nucleotide sequence ID" value="NZ_JBHLVX010000005.1"/>
</dbReference>
<comment type="caution">
    <text evidence="1">The sequence shown here is derived from an EMBL/GenBank/DDBJ whole genome shotgun (WGS) entry which is preliminary data.</text>
</comment>
<evidence type="ECO:0000313" key="1">
    <source>
        <dbReference type="EMBL" id="MFC0266692.1"/>
    </source>
</evidence>
<dbReference type="InterPro" id="IPR016776">
    <property type="entry name" value="ApeP-like_dehydratase"/>
</dbReference>
<dbReference type="SUPFAM" id="SSF54637">
    <property type="entry name" value="Thioesterase/thiol ester dehydrase-isomerase"/>
    <property type="match status" value="1"/>
</dbReference>
<sequence length="163" mass="17451">MTPDSLLSVDIATLVPHQGPMCLLDGVAHVDRDEIVAQVTPRRDDLLAEAEGVHVHAALEWMAQAAAAWSTLNPGEGDEGPREGMLLGARRFAAHCDWLPFDRALRVRVRLEALADSGLGRFIGSLHDGETHQPLAEAGLSVLQTPPASRTDTADSGHQEDAP</sequence>
<dbReference type="Gene3D" id="3.10.129.10">
    <property type="entry name" value="Hotdog Thioesterase"/>
    <property type="match status" value="1"/>
</dbReference>
<proteinExistence type="predicted"/>
<dbReference type="Pfam" id="PF22817">
    <property type="entry name" value="ApeP-like"/>
    <property type="match status" value="1"/>
</dbReference>
<keyword evidence="2" id="KW-1185">Reference proteome</keyword>
<accession>A0ABV6FZ70</accession>
<protein>
    <recommendedName>
        <fullName evidence="3">Hotdog family 3-hydroxylacyl-ACP dehydratase</fullName>
    </recommendedName>
</protein>
<evidence type="ECO:0008006" key="3">
    <source>
        <dbReference type="Google" id="ProtNLM"/>
    </source>
</evidence>
<dbReference type="EMBL" id="JBHLVX010000005">
    <property type="protein sequence ID" value="MFC0266692.1"/>
    <property type="molecule type" value="Genomic_DNA"/>
</dbReference>
<dbReference type="Proteomes" id="UP001589814">
    <property type="component" value="Unassembled WGS sequence"/>
</dbReference>